<comment type="caution">
    <text evidence="3">The sequence shown here is derived from an EMBL/GenBank/DDBJ whole genome shotgun (WGS) entry which is preliminary data.</text>
</comment>
<feature type="compositionally biased region" description="Basic and acidic residues" evidence="1">
    <location>
        <begin position="819"/>
        <end position="840"/>
    </location>
</feature>
<feature type="compositionally biased region" description="Basic residues" evidence="1">
    <location>
        <begin position="903"/>
        <end position="916"/>
    </location>
</feature>
<gene>
    <name evidence="3" type="ORF">L323_13140</name>
</gene>
<feature type="region of interest" description="Disordered" evidence="1">
    <location>
        <begin position="95"/>
        <end position="139"/>
    </location>
</feature>
<feature type="compositionally biased region" description="Polar residues" evidence="1">
    <location>
        <begin position="128"/>
        <end position="139"/>
    </location>
</feature>
<feature type="region of interest" description="Disordered" evidence="1">
    <location>
        <begin position="819"/>
        <end position="932"/>
    </location>
</feature>
<organism evidence="3 4">
    <name type="scientific">Ruminiclostridium papyrosolvens C7</name>
    <dbReference type="NCBI Taxonomy" id="1330534"/>
    <lineage>
        <taxon>Bacteria</taxon>
        <taxon>Bacillati</taxon>
        <taxon>Bacillota</taxon>
        <taxon>Clostridia</taxon>
        <taxon>Eubacteriales</taxon>
        <taxon>Oscillospiraceae</taxon>
        <taxon>Ruminiclostridium</taxon>
    </lineage>
</organism>
<proteinExistence type="predicted"/>
<feature type="region of interest" description="Disordered" evidence="1">
    <location>
        <begin position="531"/>
        <end position="551"/>
    </location>
</feature>
<name>U4R1I0_9FIRM</name>
<dbReference type="RefSeq" id="WP_020816102.1">
    <property type="nucleotide sequence ID" value="NZ_ATAY01000063.1"/>
</dbReference>
<evidence type="ECO:0000313" key="4">
    <source>
        <dbReference type="Proteomes" id="UP000016860"/>
    </source>
</evidence>
<dbReference type="Proteomes" id="UP000016860">
    <property type="component" value="Unassembled WGS sequence"/>
</dbReference>
<sequence length="1384" mass="152380">MQTKMLVKKPELVSGLISNPVNNKQKDKPASSKKNVRTADYKKLLQIMLFDPDAITREEFMFLQSIIGYRQAVDIREESKLRKKQRMLEQANLAMKPTGLGKPKPEVKKGENGKTEAKTPLQMKKSDSNTSGLTSDMPQNLRTGLEKISGVDLSDVKVHTNSDKPQQLSALAYTQGSDIHVAPGQEKHLPHEGWHAVQQKQGRVEPTVQMKTGTLLNDDGGLEREADVMGARAVEAAKGMSAAATSEVKNRDSGNKGTGNFVIQKKEDSTGTKPKIKESDLEEIQLKGMTNFKAQTKTAEYLKENPSGARIKVKYGSFAQGTVKISRTGDSYRMLPQALSLLKSPFSFQSDIIKAYKPCLVVSLNNGKLDGFLSIWDGANVPKMGYLKSQFISDPTMLGLRGINLDNSLQIVNSIDRGILKFGINNAAAKVGRAFTCRISLNFEPDSGKIGFSGSADINIKGLATGTLGLERTTQGKVIGTVGLAVNLTPHLTGGVQVKLDGESVTGEGKVGYAGEKLSGQVILRIGDKNNLHKDGNKQAKPSKGGNSQKPQYVLSGEGDLMFQFTNWLSGTAHCEVDEKGNVTIVGQIVPQAELILFQQKDYIKPLFKVEARASYGIPIVGNIFVFANLGLEAFAKLGPAKLYNIAVNGTYSTDPAKSNDFSIQASLNISASAGIKMIAKGGAGLEILGHDIKAGVSLTAIAGLAAYAEATPIIGYKENAKSGQDKKGDFFISGELEIAAQPFFGLEGDLFVEVDSPLFSPLGDHEWKWPLFNKSYPLGGSFGILAKVNHVLGSNQVPEIEFGKVDFSAEKFLTDLMNDKTGGKKSEEKKPGKWNEKNSKAAQPPKVKGKSKTDDKKAKKSSTLDVKAPKYTKPNKKKAVDPNARTADGKTVKQHQNETVKRGSKGKAKFNKKKPTDKTSSAKKNRDQQVINGLRELETLTRKYEKNNGATLEEIRYDANAVKKKYGAISSINISDGGKDWDYKYTYNPTETKDGPKKGNKILSPKAKYKQGTKTNELWVERGKPGSKDNVVMTTGQKDIEKDKTVWDKLDKPSKNKVYKLKQPKNKKFTQRQTDEAAKAAEKCLVVKADPGKKTGSIIGKKHNFKLGNENHKLWVEKQNNKNVVMVASTPVKARNSKYAKDSNTLNKIDYTEKQSDKILQKGNPQEDVIKAIKNAGVSEVNQNKYNAFRNKRGNIEGDFANFDWSGYKFTASPHPANMHYGNVNSSPIKKPTGRYEISGETLGNIHTDDWRDNVLKPMKDGYKVELQKFVRQFGKDSITAKTQILTKLNKEEDSSWQSKSMIQILEDGAKLQVERKYNMDWLNLYLSGWSEHHIHPVNWGGNQTSTKNLQYLRDVEHSPITGWWNSRSADIKKIVKNENGGA</sequence>
<dbReference type="PATRIC" id="fig|1330534.3.peg.2606"/>
<feature type="domain" description="eCIS core" evidence="2">
    <location>
        <begin position="137"/>
        <end position="202"/>
    </location>
</feature>
<evidence type="ECO:0000313" key="3">
    <source>
        <dbReference type="EMBL" id="EPR10530.1"/>
    </source>
</evidence>
<evidence type="ECO:0000256" key="1">
    <source>
        <dbReference type="SAM" id="MobiDB-lite"/>
    </source>
</evidence>
<evidence type="ECO:0000259" key="2">
    <source>
        <dbReference type="Pfam" id="PF13699"/>
    </source>
</evidence>
<reference evidence="3 4" key="1">
    <citation type="journal article" date="2013" name="Genome Announc.">
        <title>Draft Genome Sequence of the Cellulolytic Bacterium Clostridium papyrosolvens C7 (ATCC 700395).</title>
        <authorList>
            <person name="Zepeda V."/>
            <person name="Dassa B."/>
            <person name="Borovok I."/>
            <person name="Lamed R."/>
            <person name="Bayer E.A."/>
            <person name="Cate J.H."/>
        </authorList>
    </citation>
    <scope>NUCLEOTIDE SEQUENCE [LARGE SCALE GENOMIC DNA]</scope>
    <source>
        <strain evidence="3 4">C7</strain>
    </source>
</reference>
<feature type="compositionally biased region" description="Basic and acidic residues" evidence="1">
    <location>
        <begin position="888"/>
        <end position="902"/>
    </location>
</feature>
<protein>
    <recommendedName>
        <fullName evidence="2">eCIS core domain-containing protein</fullName>
    </recommendedName>
</protein>
<dbReference type="STRING" id="1330534.L323_13140"/>
<feature type="compositionally biased region" description="Basic and acidic residues" evidence="1">
    <location>
        <begin position="103"/>
        <end position="117"/>
    </location>
</feature>
<dbReference type="Pfam" id="PF13699">
    <property type="entry name" value="eCIS_core"/>
    <property type="match status" value="1"/>
</dbReference>
<dbReference type="InterPro" id="IPR025295">
    <property type="entry name" value="eCIS_core_dom"/>
</dbReference>
<feature type="region of interest" description="Disordered" evidence="1">
    <location>
        <begin position="17"/>
        <end position="36"/>
    </location>
</feature>
<dbReference type="EMBL" id="ATAY01000063">
    <property type="protein sequence ID" value="EPR10530.1"/>
    <property type="molecule type" value="Genomic_DNA"/>
</dbReference>
<accession>U4R1I0</accession>